<dbReference type="PANTHER" id="PTHR43305">
    <property type="entry name" value="FAMILY N-ACETYLTRANSFERASE, PUTATIVE (AFU_ORTHOLOGUE AFUA_2G01380)-RELATED"/>
    <property type="match status" value="1"/>
</dbReference>
<keyword evidence="3" id="KW-1185">Reference proteome</keyword>
<evidence type="ECO:0000259" key="1">
    <source>
        <dbReference type="PROSITE" id="PS51186"/>
    </source>
</evidence>
<comment type="caution">
    <text evidence="2">The sequence shown here is derived from an EMBL/GenBank/DDBJ whole genome shotgun (WGS) entry which is preliminary data.</text>
</comment>
<gene>
    <name evidence="2" type="ORF">MD535_12310</name>
</gene>
<dbReference type="Gene3D" id="3.40.630.30">
    <property type="match status" value="1"/>
</dbReference>
<protein>
    <submittedName>
        <fullName evidence="2">GNAT family N-acetyltransferase</fullName>
    </submittedName>
</protein>
<dbReference type="InterPro" id="IPR016181">
    <property type="entry name" value="Acyl_CoA_acyltransferase"/>
</dbReference>
<dbReference type="SUPFAM" id="SSF55729">
    <property type="entry name" value="Acyl-CoA N-acyltransferases (Nat)"/>
    <property type="match status" value="1"/>
</dbReference>
<name>A0A9X3CPE4_9VIBR</name>
<dbReference type="RefSeq" id="WP_265675321.1">
    <property type="nucleotide sequence ID" value="NZ_JAKRRY010000015.1"/>
</dbReference>
<dbReference type="Pfam" id="PF00583">
    <property type="entry name" value="Acetyltransf_1"/>
    <property type="match status" value="1"/>
</dbReference>
<proteinExistence type="predicted"/>
<dbReference type="PROSITE" id="PS51186">
    <property type="entry name" value="GNAT"/>
    <property type="match status" value="1"/>
</dbReference>
<reference evidence="2" key="1">
    <citation type="submission" date="2022-02" db="EMBL/GenBank/DDBJ databases">
        <title>Vibrio sp. nov, a new bacterium isolated from seawater.</title>
        <authorList>
            <person name="Yuan Y."/>
        </authorList>
    </citation>
    <scope>NUCLEOTIDE SEQUENCE</scope>
    <source>
        <strain evidence="2">ZSDZ65</strain>
    </source>
</reference>
<evidence type="ECO:0000313" key="2">
    <source>
        <dbReference type="EMBL" id="MCW8346779.1"/>
    </source>
</evidence>
<dbReference type="GO" id="GO:0016747">
    <property type="term" value="F:acyltransferase activity, transferring groups other than amino-acyl groups"/>
    <property type="evidence" value="ECO:0007669"/>
    <property type="project" value="InterPro"/>
</dbReference>
<evidence type="ECO:0000313" key="3">
    <source>
        <dbReference type="Proteomes" id="UP001155587"/>
    </source>
</evidence>
<dbReference type="CDD" id="cd04301">
    <property type="entry name" value="NAT_SF"/>
    <property type="match status" value="1"/>
</dbReference>
<feature type="domain" description="N-acetyltransferase" evidence="1">
    <location>
        <begin position="3"/>
        <end position="161"/>
    </location>
</feature>
<dbReference type="PANTHER" id="PTHR43305:SF1">
    <property type="entry name" value="FAMILY N-ACETYLTRANSFERASE, PUTATIVE (AFU_ORTHOLOGUE AFUA_2G01380)-RELATED"/>
    <property type="match status" value="1"/>
</dbReference>
<dbReference type="InterPro" id="IPR000182">
    <property type="entry name" value="GNAT_dom"/>
</dbReference>
<organism evidence="2 3">
    <name type="scientific">Vibrio qingdaonensis</name>
    <dbReference type="NCBI Taxonomy" id="2829491"/>
    <lineage>
        <taxon>Bacteria</taxon>
        <taxon>Pseudomonadati</taxon>
        <taxon>Pseudomonadota</taxon>
        <taxon>Gammaproteobacteria</taxon>
        <taxon>Vibrionales</taxon>
        <taxon>Vibrionaceae</taxon>
        <taxon>Vibrio</taxon>
    </lineage>
</organism>
<dbReference type="EMBL" id="JAKRRY010000015">
    <property type="protein sequence ID" value="MCW8346779.1"/>
    <property type="molecule type" value="Genomic_DNA"/>
</dbReference>
<sequence length="161" mass="17389">MQVDILEITEPHNDAVRDIIKRVGAEFGAIGEGFGPSDDEVNAMSAHYGIGLKSRYLVALLDGKVVGGCGVAPFGRESNVCELKKLFLLPESRGHGIGKALTTQCLSFAKEQGFTSCYLDTLAGMKSAIHLYESVGFQHLDKPYPGTLHNGCDVWMTKSLL</sequence>
<accession>A0A9X3CPE4</accession>
<dbReference type="Proteomes" id="UP001155587">
    <property type="component" value="Unassembled WGS sequence"/>
</dbReference>
<dbReference type="InterPro" id="IPR052777">
    <property type="entry name" value="Acetyltransferase_Enz"/>
</dbReference>
<dbReference type="AlphaFoldDB" id="A0A9X3CPE4"/>